<sequence length="54" mass="6646">MAKLDEKFRKGSKSKFKSDFNDDFLDYNQQARKKKRRSTRQRQDSGEYIDFDYE</sequence>
<evidence type="ECO:0000256" key="1">
    <source>
        <dbReference type="SAM" id="MobiDB-lite"/>
    </source>
</evidence>
<evidence type="ECO:0000313" key="3">
    <source>
        <dbReference type="Proteomes" id="UP000649768"/>
    </source>
</evidence>
<keyword evidence="3" id="KW-1185">Reference proteome</keyword>
<organism evidence="2 3">
    <name type="scientific">Photobacterium arenosum</name>
    <dbReference type="NCBI Taxonomy" id="2774143"/>
    <lineage>
        <taxon>Bacteria</taxon>
        <taxon>Pseudomonadati</taxon>
        <taxon>Pseudomonadota</taxon>
        <taxon>Gammaproteobacteria</taxon>
        <taxon>Vibrionales</taxon>
        <taxon>Vibrionaceae</taxon>
        <taxon>Photobacterium</taxon>
    </lineage>
</organism>
<gene>
    <name evidence="2" type="ORF">IFO68_16300</name>
</gene>
<dbReference type="Proteomes" id="UP000649768">
    <property type="component" value="Unassembled WGS sequence"/>
</dbReference>
<feature type="compositionally biased region" description="Basic residues" evidence="1">
    <location>
        <begin position="31"/>
        <end position="40"/>
    </location>
</feature>
<evidence type="ECO:0000313" key="2">
    <source>
        <dbReference type="EMBL" id="MBD8514245.1"/>
    </source>
</evidence>
<protein>
    <submittedName>
        <fullName evidence="2">Uncharacterized protein</fullName>
    </submittedName>
</protein>
<reference evidence="2 3" key="1">
    <citation type="submission" date="2020-09" db="EMBL/GenBank/DDBJ databases">
        <title>Photobacterium sp. CAU 1568 isolated from sand of Sido Beach.</title>
        <authorList>
            <person name="Kim W."/>
        </authorList>
    </citation>
    <scope>NUCLEOTIDE SEQUENCE [LARGE SCALE GENOMIC DNA]</scope>
    <source>
        <strain evidence="2 3">CAU 1568</strain>
    </source>
</reference>
<comment type="caution">
    <text evidence="2">The sequence shown here is derived from an EMBL/GenBank/DDBJ whole genome shotgun (WGS) entry which is preliminary data.</text>
</comment>
<proteinExistence type="predicted"/>
<feature type="region of interest" description="Disordered" evidence="1">
    <location>
        <begin position="1"/>
        <end position="54"/>
    </location>
</feature>
<name>A0ABR9BNT9_9GAMM</name>
<dbReference type="EMBL" id="JACYTP010000011">
    <property type="protein sequence ID" value="MBD8514245.1"/>
    <property type="molecule type" value="Genomic_DNA"/>
</dbReference>
<dbReference type="RefSeq" id="WP_162836569.1">
    <property type="nucleotide sequence ID" value="NZ_JACYTP010000011.1"/>
</dbReference>
<accession>A0ABR9BNT9</accession>